<evidence type="ECO:0000313" key="3">
    <source>
        <dbReference type="Proteomes" id="UP000004893"/>
    </source>
</evidence>
<keyword evidence="2" id="KW-0540">Nuclease</keyword>
<organism evidence="2 3">
    <name type="scientific">[Clostridium] hylemonae DSM 15053</name>
    <dbReference type="NCBI Taxonomy" id="553973"/>
    <lineage>
        <taxon>Bacteria</taxon>
        <taxon>Bacillati</taxon>
        <taxon>Bacillota</taxon>
        <taxon>Clostridia</taxon>
        <taxon>Lachnospirales</taxon>
        <taxon>Lachnospiraceae</taxon>
    </lineage>
</organism>
<sequence length="332" mass="38049">MNKGGKVMKLGLCTGTYSDLPLDEVCRLAVLYGYETLEIETFERDNLHLDIHTIFDGDNIRKFKKKIQDYGLEISTLGNHPESQLVMGPFGQDTDDIYHGTKEEKIKFGTEAVIRAAQAANEMEIPVVVGFTGCENFGRVCQWPDARAWEREEEIFAQRWGKILDKYDEYGVKFAHEPHPNQMVYDIETAQRSVELLGQHKAWGFNFDPANMMMYGIDVEAFIDLLGDRIYGVHAKDAQIVKQNAGRSGLNPHGNYRRIDRGFRFRIPGWGNVNWQDVITELSMVGYFGPLTFEHEDITMSRQDGMKKTAEFLKPLLIDAPFEGRSDLNFRF</sequence>
<dbReference type="HOGENOM" id="CLU_061796_1_0_9"/>
<dbReference type="EMBL" id="ABYI02000023">
    <property type="protein sequence ID" value="EEG73597.1"/>
    <property type="molecule type" value="Genomic_DNA"/>
</dbReference>
<protein>
    <submittedName>
        <fullName evidence="2">AP endonuclease, family 2</fullName>
    </submittedName>
</protein>
<dbReference type="eggNOG" id="COG1082">
    <property type="taxonomic scope" value="Bacteria"/>
</dbReference>
<dbReference type="GO" id="GO:0004519">
    <property type="term" value="F:endonuclease activity"/>
    <property type="evidence" value="ECO:0007669"/>
    <property type="project" value="UniProtKB-KW"/>
</dbReference>
<evidence type="ECO:0000259" key="1">
    <source>
        <dbReference type="Pfam" id="PF01261"/>
    </source>
</evidence>
<dbReference type="Proteomes" id="UP000004893">
    <property type="component" value="Unassembled WGS sequence"/>
</dbReference>
<proteinExistence type="predicted"/>
<dbReference type="Pfam" id="PF01261">
    <property type="entry name" value="AP_endonuc_2"/>
    <property type="match status" value="1"/>
</dbReference>
<keyword evidence="2" id="KW-0255">Endonuclease</keyword>
<dbReference type="PANTHER" id="PTHR12110:SF21">
    <property type="entry name" value="XYLOSE ISOMERASE-LIKE TIM BARREL DOMAIN-CONTAINING PROTEIN"/>
    <property type="match status" value="1"/>
</dbReference>
<dbReference type="STRING" id="553973.CLOHYLEM_06279"/>
<dbReference type="Gene3D" id="3.20.20.150">
    <property type="entry name" value="Divalent-metal-dependent TIM barrel enzymes"/>
    <property type="match status" value="1"/>
</dbReference>
<dbReference type="InterPro" id="IPR050312">
    <property type="entry name" value="IolE/XylAMocC-like"/>
</dbReference>
<dbReference type="InterPro" id="IPR036237">
    <property type="entry name" value="Xyl_isomerase-like_sf"/>
</dbReference>
<keyword evidence="3" id="KW-1185">Reference proteome</keyword>
<evidence type="ECO:0000313" key="2">
    <source>
        <dbReference type="EMBL" id="EEG73597.1"/>
    </source>
</evidence>
<reference evidence="2" key="2">
    <citation type="submission" date="2013-06" db="EMBL/GenBank/DDBJ databases">
        <title>Draft genome sequence of Clostridium hylemonae (DSM 15053).</title>
        <authorList>
            <person name="Sudarsanam P."/>
            <person name="Ley R."/>
            <person name="Guruge J."/>
            <person name="Turnbaugh P.J."/>
            <person name="Mahowald M."/>
            <person name="Liep D."/>
            <person name="Gordon J."/>
        </authorList>
    </citation>
    <scope>NUCLEOTIDE SEQUENCE</scope>
    <source>
        <strain evidence="2">DSM 15053</strain>
    </source>
</reference>
<keyword evidence="2" id="KW-0378">Hydrolase</keyword>
<dbReference type="SUPFAM" id="SSF51658">
    <property type="entry name" value="Xylose isomerase-like"/>
    <property type="match status" value="1"/>
</dbReference>
<name>C0C2H3_9FIRM</name>
<dbReference type="AlphaFoldDB" id="C0C2H3"/>
<comment type="caution">
    <text evidence="2">The sequence shown here is derived from an EMBL/GenBank/DDBJ whole genome shotgun (WGS) entry which is preliminary data.</text>
</comment>
<dbReference type="PANTHER" id="PTHR12110">
    <property type="entry name" value="HYDROXYPYRUVATE ISOMERASE"/>
    <property type="match status" value="1"/>
</dbReference>
<reference evidence="2" key="1">
    <citation type="submission" date="2009-02" db="EMBL/GenBank/DDBJ databases">
        <authorList>
            <person name="Fulton L."/>
            <person name="Clifton S."/>
            <person name="Fulton B."/>
            <person name="Xu J."/>
            <person name="Minx P."/>
            <person name="Pepin K.H."/>
            <person name="Johnson M."/>
            <person name="Bhonagiri V."/>
            <person name="Nash W.E."/>
            <person name="Mardis E.R."/>
            <person name="Wilson R.K."/>
        </authorList>
    </citation>
    <scope>NUCLEOTIDE SEQUENCE [LARGE SCALE GENOMIC DNA]</scope>
    <source>
        <strain evidence="2">DSM 15053</strain>
    </source>
</reference>
<accession>C0C2H3</accession>
<feature type="domain" description="Xylose isomerase-like TIM barrel" evidence="1">
    <location>
        <begin position="27"/>
        <end position="315"/>
    </location>
</feature>
<gene>
    <name evidence="2" type="ORF">CLOHYLEM_06279</name>
</gene>
<dbReference type="InterPro" id="IPR013022">
    <property type="entry name" value="Xyl_isomerase-like_TIM-brl"/>
</dbReference>